<gene>
    <name evidence="1" type="ORF">H4S07_004361</name>
</gene>
<sequence>MKGELPSWSTSGEGIRDALLSIPDGEVDSEEVSDSISSAVVDSLRNLQADGNRQSPQIAYNSNTCGELERIFCASQSASDSRTQVALARAAKDMALVRLRLCSEAASSDQSSRHTTSSRNLPEFDVLPKLEALSGQWSIPAQQLSSMWTTGSQSNPGQPMPGTSQISSSQFSRSLKRRSDQSQAMAGSSNISSQRAIPSSFLSGRARIAPLAHTPSEPMDAFAMMSQSLTQTGRSQPLPLNKPKKKTRKSGF</sequence>
<comment type="caution">
    <text evidence="1">The sequence shown here is derived from an EMBL/GenBank/DDBJ whole genome shotgun (WGS) entry which is preliminary data.</text>
</comment>
<protein>
    <submittedName>
        <fullName evidence="1">Uncharacterized protein</fullName>
    </submittedName>
</protein>
<proteinExistence type="predicted"/>
<evidence type="ECO:0000313" key="2">
    <source>
        <dbReference type="Proteomes" id="UP001140096"/>
    </source>
</evidence>
<keyword evidence="2" id="KW-1185">Reference proteome</keyword>
<accession>A0ACC1L927</accession>
<name>A0ACC1L927_9FUNG</name>
<organism evidence="1 2">
    <name type="scientific">Coemansia furcata</name>
    <dbReference type="NCBI Taxonomy" id="417177"/>
    <lineage>
        <taxon>Eukaryota</taxon>
        <taxon>Fungi</taxon>
        <taxon>Fungi incertae sedis</taxon>
        <taxon>Zoopagomycota</taxon>
        <taxon>Kickxellomycotina</taxon>
        <taxon>Kickxellomycetes</taxon>
        <taxon>Kickxellales</taxon>
        <taxon>Kickxellaceae</taxon>
        <taxon>Coemansia</taxon>
    </lineage>
</organism>
<dbReference type="EMBL" id="JANBUP010001731">
    <property type="protein sequence ID" value="KAJ2803879.1"/>
    <property type="molecule type" value="Genomic_DNA"/>
</dbReference>
<reference evidence="1" key="1">
    <citation type="submission" date="2022-07" db="EMBL/GenBank/DDBJ databases">
        <title>Phylogenomic reconstructions and comparative analyses of Kickxellomycotina fungi.</title>
        <authorList>
            <person name="Reynolds N.K."/>
            <person name="Stajich J.E."/>
            <person name="Barry K."/>
            <person name="Grigoriev I.V."/>
            <person name="Crous P."/>
            <person name="Smith M.E."/>
        </authorList>
    </citation>
    <scope>NUCLEOTIDE SEQUENCE</scope>
    <source>
        <strain evidence="1">CBS 102833</strain>
    </source>
</reference>
<dbReference type="Proteomes" id="UP001140096">
    <property type="component" value="Unassembled WGS sequence"/>
</dbReference>
<evidence type="ECO:0000313" key="1">
    <source>
        <dbReference type="EMBL" id="KAJ2803879.1"/>
    </source>
</evidence>